<keyword evidence="1" id="KW-0175">Coiled coil</keyword>
<evidence type="ECO:0000313" key="2">
    <source>
        <dbReference type="EMBL" id="CAG9768121.1"/>
    </source>
</evidence>
<dbReference type="PANTHER" id="PTHR37984">
    <property type="entry name" value="PROTEIN CBG26694"/>
    <property type="match status" value="1"/>
</dbReference>
<sequence length="343" mass="39898">MEFYWVAADIEKAKVEKQRAILLHLLDDYGLEIYNTLSFAEKDDELTLEGIVCGITNDIFREKLLSMRDLDLSKCIDICRADEGSRKQVRAMSGTSSNSDNSGIDRLNIFNKYEAKDPNFKKYLTNDKKCYRCNSSHDFGNCPAWGKICGKCKNRNHFSSCCKVKKLYEVKEKNNENQEEQKSQIDKDEQEYKEVLVLDIITEKYFFNIAEIEAKSVKDWTEKVCINETFFMEFGLDSGSEANILPIIFIIITFNKLNNKPAIKKNNKSLLVYNKKKLNVLGVCRLSARFNDVKMDFDFYILEENYEPILGLNSCMQLNLMKRVSCIVHRKYEGRQKFCSKNN</sequence>
<dbReference type="InterPro" id="IPR050951">
    <property type="entry name" value="Retrovirus_Pol_polyprotein"/>
</dbReference>
<reference evidence="2" key="1">
    <citation type="submission" date="2022-01" db="EMBL/GenBank/DDBJ databases">
        <authorList>
            <person name="King R."/>
        </authorList>
    </citation>
    <scope>NUCLEOTIDE SEQUENCE</scope>
</reference>
<gene>
    <name evidence="2" type="ORF">CEUTPL_LOCUS8669</name>
</gene>
<keyword evidence="3" id="KW-1185">Reference proteome</keyword>
<feature type="coiled-coil region" evidence="1">
    <location>
        <begin position="168"/>
        <end position="195"/>
    </location>
</feature>
<dbReference type="AlphaFoldDB" id="A0A9N9MN70"/>
<dbReference type="EMBL" id="OU892280">
    <property type="protein sequence ID" value="CAG9768121.1"/>
    <property type="molecule type" value="Genomic_DNA"/>
</dbReference>
<name>A0A9N9MN70_9CUCU</name>
<dbReference type="OrthoDB" id="6773340at2759"/>
<organism evidence="2 3">
    <name type="scientific">Ceutorhynchus assimilis</name>
    <name type="common">cabbage seed weevil</name>
    <dbReference type="NCBI Taxonomy" id="467358"/>
    <lineage>
        <taxon>Eukaryota</taxon>
        <taxon>Metazoa</taxon>
        <taxon>Ecdysozoa</taxon>
        <taxon>Arthropoda</taxon>
        <taxon>Hexapoda</taxon>
        <taxon>Insecta</taxon>
        <taxon>Pterygota</taxon>
        <taxon>Neoptera</taxon>
        <taxon>Endopterygota</taxon>
        <taxon>Coleoptera</taxon>
        <taxon>Polyphaga</taxon>
        <taxon>Cucujiformia</taxon>
        <taxon>Curculionidae</taxon>
        <taxon>Ceutorhynchinae</taxon>
        <taxon>Ceutorhynchus</taxon>
    </lineage>
</organism>
<dbReference type="PANTHER" id="PTHR37984:SF9">
    <property type="entry name" value="INTEGRASE CATALYTIC DOMAIN-CONTAINING PROTEIN"/>
    <property type="match status" value="1"/>
</dbReference>
<accession>A0A9N9MN70</accession>
<protein>
    <submittedName>
        <fullName evidence="2">Uncharacterized protein</fullName>
    </submittedName>
</protein>
<evidence type="ECO:0000313" key="3">
    <source>
        <dbReference type="Proteomes" id="UP001152799"/>
    </source>
</evidence>
<proteinExistence type="predicted"/>
<dbReference type="Proteomes" id="UP001152799">
    <property type="component" value="Chromosome 4"/>
</dbReference>
<evidence type="ECO:0000256" key="1">
    <source>
        <dbReference type="SAM" id="Coils"/>
    </source>
</evidence>